<dbReference type="EMBL" id="PP542043">
    <property type="protein sequence ID" value="XDO01874.1"/>
    <property type="molecule type" value="Genomic_DNA"/>
</dbReference>
<reference evidence="1" key="1">
    <citation type="submission" date="2024-03" db="EMBL/GenBank/DDBJ databases">
        <title>Eukaryotic viruses encode the ribosomal protein eL40.</title>
        <authorList>
            <person name="Thomy J."/>
            <person name="Schvarcz C.R."/>
            <person name="McBeain K.A."/>
            <person name="Edwards K.F."/>
            <person name="Steward G.F."/>
        </authorList>
    </citation>
    <scope>NUCLEOTIDE SEQUENCE</scope>
    <source>
        <strain evidence="1">FloV-SA2</strain>
    </source>
</reference>
<name>A0AB39J6D7_9VIRU</name>
<organism evidence="1">
    <name type="scientific">Florenciella sp. virus SA2</name>
    <dbReference type="NCBI Taxonomy" id="3240092"/>
    <lineage>
        <taxon>Viruses</taxon>
    </lineage>
</organism>
<protein>
    <submittedName>
        <fullName evidence="1">Uncharacterized protein</fullName>
    </submittedName>
</protein>
<proteinExistence type="predicted"/>
<accession>A0AB39J6D7</accession>
<evidence type="ECO:0000313" key="1">
    <source>
        <dbReference type="EMBL" id="XDO01874.1"/>
    </source>
</evidence>
<gene>
    <name evidence="1" type="ORF">FloV-SA2_00051</name>
</gene>
<sequence length="466" mass="53107">MEQMTQELNIENYNLNSIKKLYNSSTNSNTFLNVYTMIDIEEGKKKTFNHLMKKYNYQNIEYIKDFVDSTSSILASELFKFNNVECNVTKGHVGPTIIPTSESLNFETHRLTTIDSEFRNDLYKNNNYDPLSASNLLVDLNDTLDNVVSIELAYLCIPFTFYNINSQEGNNFFYIVENDNTHLIDISSGNYTTATLISNINNKIGEIDDISNMSLSLDEISNKIIITNDDATNDREIVFYDSSNTELFLNNNCSSIDVQSKTNNNLGWILGFRNVAIENNEYTFSYTIGSNSTQMSECICFIPYTKHFIITIDDMNKSQSNKSLVQINNTASQISRTNYYKNSPTDNELKCLNACNDISNSNTSLTKNQIYSVVQKNKYRTSYNDTNNLSANLINNIFAVIPFETKSLSWGSSNFTSDKNKFQRKYNSPVDISKLSIKLLDDKGNLINLNGAEWSLTLISTQSYKK</sequence>